<keyword evidence="2" id="KW-1185">Reference proteome</keyword>
<reference evidence="1 2" key="1">
    <citation type="journal article" date="2013" name="Environ. Microbiol.">
        <title>Complete genome, catabolic sub-proteomes and key-metabolites of Desulfobacula toluolica Tol2, a marine, aromatic compound-degrading, sulfate-reducing bacterium.</title>
        <authorList>
            <person name="Wohlbrand L."/>
            <person name="Jacob J.H."/>
            <person name="Kube M."/>
            <person name="Mussmann M."/>
            <person name="Jarling R."/>
            <person name="Beck A."/>
            <person name="Amann R."/>
            <person name="Wilkes H."/>
            <person name="Reinhardt R."/>
            <person name="Rabus R."/>
        </authorList>
    </citation>
    <scope>NUCLEOTIDE SEQUENCE [LARGE SCALE GENOMIC DNA]</scope>
    <source>
        <strain evidence="2">DSM 7467 / Tol2</strain>
    </source>
</reference>
<sequence>MSRLAMDQADLHGARFGLIRHGLIAWQKPIYQVLGLDPVPKKTRRCKSMMRLSDILKVAAEGTHD</sequence>
<organism evidence="1 2">
    <name type="scientific">Desulfobacula toluolica (strain DSM 7467 / Tol2)</name>
    <dbReference type="NCBI Taxonomy" id="651182"/>
    <lineage>
        <taxon>Bacteria</taxon>
        <taxon>Pseudomonadati</taxon>
        <taxon>Thermodesulfobacteriota</taxon>
        <taxon>Desulfobacteria</taxon>
        <taxon>Desulfobacterales</taxon>
        <taxon>Desulfobacteraceae</taxon>
        <taxon>Desulfobacula</taxon>
    </lineage>
</organism>
<dbReference type="AlphaFoldDB" id="K0NFX3"/>
<evidence type="ECO:0000313" key="2">
    <source>
        <dbReference type="Proteomes" id="UP000007347"/>
    </source>
</evidence>
<dbReference type="RefSeq" id="WP_014957192.1">
    <property type="nucleotide sequence ID" value="NC_018645.1"/>
</dbReference>
<gene>
    <name evidence="1" type="ordered locus">TOL2_C16890</name>
</gene>
<dbReference type="STRING" id="651182.TOL2_C16890"/>
<dbReference type="HOGENOM" id="CLU_2842690_0_0_7"/>
<dbReference type="Proteomes" id="UP000007347">
    <property type="component" value="Chromosome"/>
</dbReference>
<protein>
    <submittedName>
        <fullName evidence="1">Uncharacterized protein</fullName>
    </submittedName>
</protein>
<accession>K0NFX3</accession>
<dbReference type="EMBL" id="FO203503">
    <property type="protein sequence ID" value="CCK79850.1"/>
    <property type="molecule type" value="Genomic_DNA"/>
</dbReference>
<proteinExistence type="predicted"/>
<evidence type="ECO:0000313" key="1">
    <source>
        <dbReference type="EMBL" id="CCK79850.1"/>
    </source>
</evidence>
<dbReference type="KEGG" id="dto:TOL2_C16890"/>
<name>K0NFX3_DESTT</name>